<feature type="binding site" evidence="9">
    <location>
        <position position="249"/>
    </location>
    <ligand>
        <name>K(+)</name>
        <dbReference type="ChEBI" id="CHEBI:29103"/>
    </ligand>
</feature>
<dbReference type="InterPro" id="IPR005225">
    <property type="entry name" value="Small_GTP-bd"/>
</dbReference>
<keyword evidence="2 9" id="KW-0819">tRNA processing</keyword>
<feature type="binding site" evidence="9">
    <location>
        <position position="230"/>
    </location>
    <ligand>
        <name>K(+)</name>
        <dbReference type="ChEBI" id="CHEBI:29103"/>
    </ligand>
</feature>
<dbReference type="GO" id="GO:0003924">
    <property type="term" value="F:GTPase activity"/>
    <property type="evidence" value="ECO:0007669"/>
    <property type="project" value="UniProtKB-UniRule"/>
</dbReference>
<dbReference type="PANTHER" id="PTHR42714">
    <property type="entry name" value="TRNA MODIFICATION GTPASE GTPBP3"/>
    <property type="match status" value="1"/>
</dbReference>
<keyword evidence="8 9" id="KW-0342">GTP-binding</keyword>
<keyword evidence="9" id="KW-0963">Cytoplasm</keyword>
<feature type="binding site" evidence="9">
    <location>
        <position position="251"/>
    </location>
    <ligand>
        <name>K(+)</name>
        <dbReference type="ChEBI" id="CHEBI:29103"/>
    </ligand>
</feature>
<evidence type="ECO:0000256" key="6">
    <source>
        <dbReference type="ARBA" id="ARBA00022842"/>
    </source>
</evidence>
<dbReference type="Pfam" id="PF10396">
    <property type="entry name" value="TrmE_N"/>
    <property type="match status" value="1"/>
</dbReference>
<feature type="binding site" evidence="9">
    <location>
        <position position="21"/>
    </location>
    <ligand>
        <name>(6S)-5-formyl-5,6,7,8-tetrahydrofolate</name>
        <dbReference type="ChEBI" id="CHEBI:57457"/>
    </ligand>
</feature>
<comment type="subunit">
    <text evidence="9">Homodimer. Heterotetramer of two MnmE and two MnmG subunits.</text>
</comment>
<feature type="binding site" evidence="9">
    <location>
        <position position="255"/>
    </location>
    <ligand>
        <name>Mg(2+)</name>
        <dbReference type="ChEBI" id="CHEBI:18420"/>
    </ligand>
</feature>
<dbReference type="Gene3D" id="3.30.1360.120">
    <property type="entry name" value="Probable tRNA modification gtpase trme, domain 1"/>
    <property type="match status" value="1"/>
</dbReference>
<keyword evidence="4 9" id="KW-0547">Nucleotide-binding</keyword>
<dbReference type="InterPro" id="IPR027368">
    <property type="entry name" value="MnmE_dom2"/>
</dbReference>
<dbReference type="Pfam" id="PF01926">
    <property type="entry name" value="MMR_HSR1"/>
    <property type="match status" value="1"/>
</dbReference>
<accession>A0A1H0DE50</accession>
<evidence type="ECO:0000256" key="9">
    <source>
        <dbReference type="HAMAP-Rule" id="MF_00379"/>
    </source>
</evidence>
<evidence type="ECO:0000313" key="12">
    <source>
        <dbReference type="EMBL" id="SDN68453.1"/>
    </source>
</evidence>
<dbReference type="GO" id="GO:0002098">
    <property type="term" value="P:tRNA wobble uridine modification"/>
    <property type="evidence" value="ECO:0007669"/>
    <property type="project" value="TreeGrafter"/>
</dbReference>
<reference evidence="12 13" key="1">
    <citation type="submission" date="2016-10" db="EMBL/GenBank/DDBJ databases">
        <authorList>
            <person name="de Groot N.N."/>
        </authorList>
    </citation>
    <scope>NUCLEOTIDE SEQUENCE [LARGE SCALE GENOMIC DNA]</scope>
    <source>
        <strain evidence="12 13">CGMCC 1.5012</strain>
    </source>
</reference>
<keyword evidence="5 9" id="KW-0378">Hydrolase</keyword>
<feature type="binding site" evidence="9">
    <location>
        <position position="124"/>
    </location>
    <ligand>
        <name>(6S)-5-formyl-5,6,7,8-tetrahydrofolate</name>
        <dbReference type="ChEBI" id="CHEBI:57457"/>
    </ligand>
</feature>
<evidence type="ECO:0000256" key="2">
    <source>
        <dbReference type="ARBA" id="ARBA00022694"/>
    </source>
</evidence>
<comment type="similarity">
    <text evidence="1 9 10">Belongs to the TRAFAC class TrmE-Era-EngA-EngB-Septin-like GTPase superfamily. TrmE GTPase family.</text>
</comment>
<gene>
    <name evidence="9" type="primary">mnmE</name>
    <name evidence="9" type="synonym">trmE</name>
    <name evidence="12" type="ORF">SAMN05192585_12813</name>
</gene>
<evidence type="ECO:0000256" key="10">
    <source>
        <dbReference type="RuleBase" id="RU003313"/>
    </source>
</evidence>
<dbReference type="SUPFAM" id="SSF52540">
    <property type="entry name" value="P-loop containing nucleoside triphosphate hydrolases"/>
    <property type="match status" value="1"/>
</dbReference>
<evidence type="ECO:0000256" key="7">
    <source>
        <dbReference type="ARBA" id="ARBA00022958"/>
    </source>
</evidence>
<dbReference type="EMBL" id="FNID01000028">
    <property type="protein sequence ID" value="SDN68453.1"/>
    <property type="molecule type" value="Genomic_DNA"/>
</dbReference>
<evidence type="ECO:0000256" key="4">
    <source>
        <dbReference type="ARBA" id="ARBA00022741"/>
    </source>
</evidence>
<dbReference type="InterPro" id="IPR027417">
    <property type="entry name" value="P-loop_NTPase"/>
</dbReference>
<dbReference type="GO" id="GO:0005525">
    <property type="term" value="F:GTP binding"/>
    <property type="evidence" value="ECO:0007669"/>
    <property type="project" value="UniProtKB-UniRule"/>
</dbReference>
<dbReference type="Pfam" id="PF12631">
    <property type="entry name" value="MnmE_helical"/>
    <property type="match status" value="1"/>
</dbReference>
<keyword evidence="3 9" id="KW-0479">Metal-binding</keyword>
<sequence>MSQTIAAIATAQGGAGIGVIRISGDNAREVAARVFTPAAKKKSVLTAAGYTALFGRVYDKNGAIDEAVALVFAAPKSYTGEDVVELSCHGGSFLLQRVLAAVLENGAAPAQAGEFTKRAFLNGKLGLTQAEAVMDIISANGEQAARAALAAHDGALYHKLSGIVAELVSLSASLAAWIDFPEEDVPAVQIDALSAALNSCCAQLDVLIAGYNTTRIVREGIHTVIAGKPNVGKSTLMNLLAGETRSIVTDIPGTTRDVVDITVRLGSAVLRLSDTAGIRATDDPVECIGVSLAKQRLLQADLVLAVFDSSAELTDEDKQLTEAIGSTPAIAVINKSDLPTQIDRAYIESHYKHIVEISAATGSGYQQLTTLIEHLFALENFDPMKPVLANARQLNCARRARALLEEALGALSLTLDAVCVNIDCGLDALMELTGERVSDTVIESVFERFCVGK</sequence>
<dbReference type="RefSeq" id="WP_092641651.1">
    <property type="nucleotide sequence ID" value="NZ_FNID01000028.1"/>
</dbReference>
<organism evidence="12 13">
    <name type="scientific">Acetanaerobacterium elongatum</name>
    <dbReference type="NCBI Taxonomy" id="258515"/>
    <lineage>
        <taxon>Bacteria</taxon>
        <taxon>Bacillati</taxon>
        <taxon>Bacillota</taxon>
        <taxon>Clostridia</taxon>
        <taxon>Eubacteriales</taxon>
        <taxon>Oscillospiraceae</taxon>
        <taxon>Acetanaerobacterium</taxon>
    </lineage>
</organism>
<dbReference type="AlphaFoldDB" id="A0A1H0DE50"/>
<dbReference type="InterPro" id="IPR027266">
    <property type="entry name" value="TrmE/GcvT-like"/>
</dbReference>
<dbReference type="OrthoDB" id="9805918at2"/>
<feature type="binding site" evidence="9">
    <location>
        <position position="85"/>
    </location>
    <ligand>
        <name>(6S)-5-formyl-5,6,7,8-tetrahydrofolate</name>
        <dbReference type="ChEBI" id="CHEBI:57457"/>
    </ligand>
</feature>
<proteinExistence type="inferred from homology"/>
<keyword evidence="7 9" id="KW-0630">Potassium</keyword>
<evidence type="ECO:0000256" key="1">
    <source>
        <dbReference type="ARBA" id="ARBA00011043"/>
    </source>
</evidence>
<comment type="caution">
    <text evidence="9">Lacks conserved residue(s) required for the propagation of feature annotation.</text>
</comment>
<evidence type="ECO:0000313" key="13">
    <source>
        <dbReference type="Proteomes" id="UP000199182"/>
    </source>
</evidence>
<dbReference type="GO" id="GO:0046872">
    <property type="term" value="F:metal ion binding"/>
    <property type="evidence" value="ECO:0007669"/>
    <property type="project" value="UniProtKB-KW"/>
</dbReference>
<dbReference type="Gene3D" id="3.40.50.300">
    <property type="entry name" value="P-loop containing nucleotide triphosphate hydrolases"/>
    <property type="match status" value="1"/>
</dbReference>
<feature type="binding site" evidence="9">
    <location>
        <position position="453"/>
    </location>
    <ligand>
        <name>(6S)-5-formyl-5,6,7,8-tetrahydrofolate</name>
        <dbReference type="ChEBI" id="CHEBI:57457"/>
    </ligand>
</feature>
<feature type="binding site" evidence="9">
    <location>
        <position position="254"/>
    </location>
    <ligand>
        <name>K(+)</name>
        <dbReference type="ChEBI" id="CHEBI:29103"/>
    </ligand>
</feature>
<dbReference type="EC" id="3.6.-.-" evidence="9"/>
<dbReference type="HAMAP" id="MF_00379">
    <property type="entry name" value="GTPase_MnmE"/>
    <property type="match status" value="1"/>
</dbReference>
<evidence type="ECO:0000259" key="11">
    <source>
        <dbReference type="PROSITE" id="PS51709"/>
    </source>
</evidence>
<dbReference type="GO" id="GO:0042802">
    <property type="term" value="F:identical protein binding"/>
    <property type="evidence" value="ECO:0007669"/>
    <property type="project" value="UniProtKB-ARBA"/>
</dbReference>
<dbReference type="PROSITE" id="PS51709">
    <property type="entry name" value="G_TRME"/>
    <property type="match status" value="1"/>
</dbReference>
<dbReference type="GO" id="GO:0005829">
    <property type="term" value="C:cytosol"/>
    <property type="evidence" value="ECO:0007669"/>
    <property type="project" value="TreeGrafter"/>
</dbReference>
<dbReference type="InterPro" id="IPR006073">
    <property type="entry name" value="GTP-bd"/>
</dbReference>
<dbReference type="Gene3D" id="1.20.120.430">
    <property type="entry name" value="tRNA modification GTPase MnmE domain 2"/>
    <property type="match status" value="1"/>
</dbReference>
<feature type="binding site" evidence="9">
    <location>
        <position position="234"/>
    </location>
    <ligand>
        <name>Mg(2+)</name>
        <dbReference type="ChEBI" id="CHEBI:18420"/>
    </ligand>
</feature>
<keyword evidence="13" id="KW-1185">Reference proteome</keyword>
<keyword evidence="6 9" id="KW-0460">Magnesium</keyword>
<comment type="subcellular location">
    <subcellularLocation>
        <location evidence="9">Cytoplasm</location>
    </subcellularLocation>
</comment>
<dbReference type="NCBIfam" id="TIGR00231">
    <property type="entry name" value="small_GTP"/>
    <property type="match status" value="1"/>
</dbReference>
<evidence type="ECO:0000256" key="3">
    <source>
        <dbReference type="ARBA" id="ARBA00022723"/>
    </source>
</evidence>
<dbReference type="InterPro" id="IPR025867">
    <property type="entry name" value="MnmE_helical"/>
</dbReference>
<dbReference type="CDD" id="cd04164">
    <property type="entry name" value="trmE"/>
    <property type="match status" value="1"/>
</dbReference>
<dbReference type="InterPro" id="IPR031168">
    <property type="entry name" value="G_TrmE"/>
</dbReference>
<feature type="binding site" evidence="9">
    <location>
        <begin position="249"/>
        <end position="255"/>
    </location>
    <ligand>
        <name>GTP</name>
        <dbReference type="ChEBI" id="CHEBI:37565"/>
    </ligand>
</feature>
<dbReference type="InterPro" id="IPR004520">
    <property type="entry name" value="GTPase_MnmE"/>
</dbReference>
<comment type="cofactor">
    <cofactor evidence="9">
        <name>K(+)</name>
        <dbReference type="ChEBI" id="CHEBI:29103"/>
    </cofactor>
    <text evidence="9">Binds 1 potassium ion per subunit.</text>
</comment>
<evidence type="ECO:0000256" key="8">
    <source>
        <dbReference type="ARBA" id="ARBA00023134"/>
    </source>
</evidence>
<dbReference type="CDD" id="cd14858">
    <property type="entry name" value="TrmE_N"/>
    <property type="match status" value="1"/>
</dbReference>
<feature type="binding site" evidence="9">
    <location>
        <begin position="274"/>
        <end position="277"/>
    </location>
    <ligand>
        <name>GTP</name>
        <dbReference type="ChEBI" id="CHEBI:37565"/>
    </ligand>
</feature>
<dbReference type="InterPro" id="IPR018948">
    <property type="entry name" value="GTP-bd_TrmE_N"/>
</dbReference>
<dbReference type="NCBIfam" id="TIGR00450">
    <property type="entry name" value="mnmE_trmE_thdF"/>
    <property type="match status" value="1"/>
</dbReference>
<protein>
    <recommendedName>
        <fullName evidence="9">tRNA modification GTPase MnmE</fullName>
        <ecNumber evidence="9">3.6.-.-</ecNumber>
    </recommendedName>
</protein>
<evidence type="ECO:0000256" key="5">
    <source>
        <dbReference type="ARBA" id="ARBA00022801"/>
    </source>
</evidence>
<feature type="binding site" evidence="9">
    <location>
        <begin position="230"/>
        <end position="235"/>
    </location>
    <ligand>
        <name>GTP</name>
        <dbReference type="ChEBI" id="CHEBI:37565"/>
    </ligand>
</feature>
<feature type="domain" description="TrmE-type G" evidence="11">
    <location>
        <begin position="220"/>
        <end position="377"/>
    </location>
</feature>
<comment type="function">
    <text evidence="9">Exhibits a very high intrinsic GTPase hydrolysis rate. Involved in the addition of a carboxymethylaminomethyl (cmnm) group at the wobble position (U34) of certain tRNAs, forming tRNA-cmnm(5)s(2)U34.</text>
</comment>
<dbReference type="FunFam" id="3.30.1360.120:FF:000003">
    <property type="entry name" value="tRNA modification GTPase MnmE"/>
    <property type="match status" value="1"/>
</dbReference>
<dbReference type="PANTHER" id="PTHR42714:SF2">
    <property type="entry name" value="TRNA MODIFICATION GTPASE GTPBP3, MITOCHONDRIAL"/>
    <property type="match status" value="1"/>
</dbReference>
<name>A0A1H0DE50_9FIRM</name>
<dbReference type="STRING" id="258515.SAMN05192585_12813"/>
<dbReference type="GO" id="GO:0030488">
    <property type="term" value="P:tRNA methylation"/>
    <property type="evidence" value="ECO:0007669"/>
    <property type="project" value="TreeGrafter"/>
</dbReference>
<dbReference type="Proteomes" id="UP000199182">
    <property type="component" value="Unassembled WGS sequence"/>
</dbReference>